<reference evidence="2 3" key="1">
    <citation type="submission" date="2023-03" db="EMBL/GenBank/DDBJ databases">
        <title>Genome sequence of Lichtheimia ornata CBS 291.66.</title>
        <authorList>
            <person name="Mohabir J.T."/>
            <person name="Shea T.P."/>
            <person name="Kurbessoian T."/>
            <person name="Berby B."/>
            <person name="Fontaine J."/>
            <person name="Livny J."/>
            <person name="Gnirke A."/>
            <person name="Stajich J.E."/>
            <person name="Cuomo C.A."/>
        </authorList>
    </citation>
    <scope>NUCLEOTIDE SEQUENCE [LARGE SCALE GENOMIC DNA]</scope>
    <source>
        <strain evidence="2">CBS 291.66</strain>
    </source>
</reference>
<name>A0AAD7V9R1_9FUNG</name>
<feature type="compositionally biased region" description="Basic and acidic residues" evidence="1">
    <location>
        <begin position="62"/>
        <end position="78"/>
    </location>
</feature>
<dbReference type="RefSeq" id="XP_058345410.1">
    <property type="nucleotide sequence ID" value="XM_058484021.1"/>
</dbReference>
<feature type="compositionally biased region" description="Low complexity" evidence="1">
    <location>
        <begin position="134"/>
        <end position="149"/>
    </location>
</feature>
<sequence>MLRMYSVMQLQQVWSNKPEAQEDVLPPTSPVNDVLPAVQEEAAEDDNDAAAAGTTEPSESAIGKDEDQKKDNVTHDGEEAALVSGDAVAKQQVDNNNESGHNPKRDSKMSAGSSSITDSGSKLAAHALPSPIVTRTTSTATGETSLPTTPISPKTSRSSQIQSKLASQRRSFSRRLKRTFSTSSSNKG</sequence>
<comment type="caution">
    <text evidence="2">The sequence shown here is derived from an EMBL/GenBank/DDBJ whole genome shotgun (WGS) entry which is preliminary data.</text>
</comment>
<feature type="compositionally biased region" description="Polar residues" evidence="1">
    <location>
        <begin position="151"/>
        <end position="170"/>
    </location>
</feature>
<accession>A0AAD7V9R1</accession>
<protein>
    <submittedName>
        <fullName evidence="2">Uncharacterized protein</fullName>
    </submittedName>
</protein>
<dbReference type="EMBL" id="JARTCD010000013">
    <property type="protein sequence ID" value="KAJ8660497.1"/>
    <property type="molecule type" value="Genomic_DNA"/>
</dbReference>
<feature type="region of interest" description="Disordered" evidence="1">
    <location>
        <begin position="16"/>
        <end position="188"/>
    </location>
</feature>
<dbReference type="AlphaFoldDB" id="A0AAD7V9R1"/>
<evidence type="ECO:0000313" key="3">
    <source>
        <dbReference type="Proteomes" id="UP001234581"/>
    </source>
</evidence>
<gene>
    <name evidence="2" type="ORF">O0I10_003955</name>
</gene>
<dbReference type="GeneID" id="83211368"/>
<evidence type="ECO:0000313" key="2">
    <source>
        <dbReference type="EMBL" id="KAJ8660497.1"/>
    </source>
</evidence>
<evidence type="ECO:0000256" key="1">
    <source>
        <dbReference type="SAM" id="MobiDB-lite"/>
    </source>
</evidence>
<dbReference type="Proteomes" id="UP001234581">
    <property type="component" value="Unassembled WGS sequence"/>
</dbReference>
<feature type="compositionally biased region" description="Polar residues" evidence="1">
    <location>
        <begin position="179"/>
        <end position="188"/>
    </location>
</feature>
<keyword evidence="3" id="KW-1185">Reference proteome</keyword>
<proteinExistence type="predicted"/>
<organism evidence="2 3">
    <name type="scientific">Lichtheimia ornata</name>
    <dbReference type="NCBI Taxonomy" id="688661"/>
    <lineage>
        <taxon>Eukaryota</taxon>
        <taxon>Fungi</taxon>
        <taxon>Fungi incertae sedis</taxon>
        <taxon>Mucoromycota</taxon>
        <taxon>Mucoromycotina</taxon>
        <taxon>Mucoromycetes</taxon>
        <taxon>Mucorales</taxon>
        <taxon>Lichtheimiaceae</taxon>
        <taxon>Lichtheimia</taxon>
    </lineage>
</organism>
<feature type="compositionally biased region" description="Low complexity" evidence="1">
    <location>
        <begin position="110"/>
        <end position="121"/>
    </location>
</feature>